<sequence>MTVAEVIPAPAKADETTPLLVSAEEPSDAPRYGKSVLYRALLCGFLVTLSFGVTQVPLVYVFRLMTCEAYYDVHPEPEPHPGHDKCSIREIEAGTARAVALLGASTTIFGVLNLLITGWTMKKFGIKTGLLLSVFWPAVRLAVQNVGVAIGGNQGIIIIQSSQIITILGGPAGYLLALNSYVTEILEPSERTGALGKLQGFAFLGMSSAYLIGGVISDVWGIQSPFEVTLLLFLGSCVYVALALPRIPPVKEVAKQPTSGVAKFFGPLRIFTPQKWVSPSGRVETMYGIILLAIGVFLGVLATGYIPTLLQMFATDVYGFGTAENGYLISLNSFLRGLFLTILFPRIISVGRKWLSTGEPTSSQPKDSAIPVLPNQPNDFAQVGNMGDDEEPVEPLKPEDEKETFEFDLQYTRYSLLADAVLTGAASFVSQGWQMYLVSALLPFAAGTGASAKGTILQMCSASERADALSGITLIEMLARLTTTSVFGLAFAAFAEIGQTYLVFTCNAAVALIGFVVLLFSRFPASGSKRYKEEEVEDSPQS</sequence>
<dbReference type="EMBL" id="QGMK01000281">
    <property type="protein sequence ID" value="TVY82743.1"/>
    <property type="molecule type" value="Genomic_DNA"/>
</dbReference>
<feature type="transmembrane region" description="Helical" evidence="5">
    <location>
        <begin position="501"/>
        <end position="520"/>
    </location>
</feature>
<dbReference type="PANTHER" id="PTHR23507:SF13">
    <property type="entry name" value="MFS GENERAL SUBSTRATE TRANSPORTER"/>
    <property type="match status" value="1"/>
</dbReference>
<feature type="transmembrane region" description="Helical" evidence="5">
    <location>
        <begin position="285"/>
        <end position="306"/>
    </location>
</feature>
<evidence type="ECO:0000256" key="3">
    <source>
        <dbReference type="ARBA" id="ARBA00022989"/>
    </source>
</evidence>
<keyword evidence="3 5" id="KW-1133">Transmembrane helix</keyword>
<feature type="transmembrane region" description="Helical" evidence="5">
    <location>
        <begin position="228"/>
        <end position="247"/>
    </location>
</feature>
<dbReference type="AlphaFoldDB" id="A0A8T9CJ44"/>
<evidence type="ECO:0000256" key="1">
    <source>
        <dbReference type="ARBA" id="ARBA00004141"/>
    </source>
</evidence>
<feature type="transmembrane region" description="Helical" evidence="5">
    <location>
        <begin position="36"/>
        <end position="62"/>
    </location>
</feature>
<comment type="caution">
    <text evidence="6">The sequence shown here is derived from an EMBL/GenBank/DDBJ whole genome shotgun (WGS) entry which is preliminary data.</text>
</comment>
<evidence type="ECO:0000313" key="6">
    <source>
        <dbReference type="EMBL" id="TVY82743.1"/>
    </source>
</evidence>
<dbReference type="Gene3D" id="1.20.1250.20">
    <property type="entry name" value="MFS general substrate transporter like domains"/>
    <property type="match status" value="1"/>
</dbReference>
<evidence type="ECO:0000256" key="5">
    <source>
        <dbReference type="SAM" id="Phobius"/>
    </source>
</evidence>
<dbReference type="Proteomes" id="UP000469558">
    <property type="component" value="Unassembled WGS sequence"/>
</dbReference>
<keyword evidence="2 5" id="KW-0812">Transmembrane</keyword>
<reference evidence="6 7" key="1">
    <citation type="submission" date="2018-05" db="EMBL/GenBank/DDBJ databases">
        <title>Genome sequencing and assembly of the regulated plant pathogen Lachnellula willkommii and related sister species for the development of diagnostic species identification markers.</title>
        <authorList>
            <person name="Giroux E."/>
            <person name="Bilodeau G."/>
        </authorList>
    </citation>
    <scope>NUCLEOTIDE SEQUENCE [LARGE SCALE GENOMIC DNA]</scope>
    <source>
        <strain evidence="6 7">CBS 268.59</strain>
    </source>
</reference>
<dbReference type="GO" id="GO:0022857">
    <property type="term" value="F:transmembrane transporter activity"/>
    <property type="evidence" value="ECO:0007669"/>
    <property type="project" value="InterPro"/>
</dbReference>
<dbReference type="Pfam" id="PF07690">
    <property type="entry name" value="MFS_1"/>
    <property type="match status" value="1"/>
</dbReference>
<name>A0A8T9CJ44_9HELO</name>
<dbReference type="InterPro" id="IPR011701">
    <property type="entry name" value="MFS"/>
</dbReference>
<accession>A0A8T9CJ44</accession>
<feature type="transmembrane region" description="Helical" evidence="5">
    <location>
        <begin position="98"/>
        <end position="116"/>
    </location>
</feature>
<feature type="transmembrane region" description="Helical" evidence="5">
    <location>
        <begin position="326"/>
        <end position="344"/>
    </location>
</feature>
<dbReference type="OrthoDB" id="5204190at2759"/>
<evidence type="ECO:0008006" key="8">
    <source>
        <dbReference type="Google" id="ProtNLM"/>
    </source>
</evidence>
<dbReference type="InterPro" id="IPR036259">
    <property type="entry name" value="MFS_trans_sf"/>
</dbReference>
<keyword evidence="4 5" id="KW-0472">Membrane</keyword>
<evidence type="ECO:0000313" key="7">
    <source>
        <dbReference type="Proteomes" id="UP000469558"/>
    </source>
</evidence>
<feature type="transmembrane region" description="Helical" evidence="5">
    <location>
        <begin position="198"/>
        <end position="216"/>
    </location>
</feature>
<evidence type="ECO:0000256" key="2">
    <source>
        <dbReference type="ARBA" id="ARBA00022692"/>
    </source>
</evidence>
<feature type="transmembrane region" description="Helical" evidence="5">
    <location>
        <begin position="477"/>
        <end position="495"/>
    </location>
</feature>
<proteinExistence type="predicted"/>
<dbReference type="GO" id="GO:0016020">
    <property type="term" value="C:membrane"/>
    <property type="evidence" value="ECO:0007669"/>
    <property type="project" value="UniProtKB-SubCell"/>
</dbReference>
<feature type="transmembrane region" description="Helical" evidence="5">
    <location>
        <begin position="435"/>
        <end position="456"/>
    </location>
</feature>
<organism evidence="6 7">
    <name type="scientific">Lachnellula suecica</name>
    <dbReference type="NCBI Taxonomy" id="602035"/>
    <lineage>
        <taxon>Eukaryota</taxon>
        <taxon>Fungi</taxon>
        <taxon>Dikarya</taxon>
        <taxon>Ascomycota</taxon>
        <taxon>Pezizomycotina</taxon>
        <taxon>Leotiomycetes</taxon>
        <taxon>Helotiales</taxon>
        <taxon>Lachnaceae</taxon>
        <taxon>Lachnellula</taxon>
    </lineage>
</organism>
<evidence type="ECO:0000256" key="4">
    <source>
        <dbReference type="ARBA" id="ARBA00023136"/>
    </source>
</evidence>
<keyword evidence="7" id="KW-1185">Reference proteome</keyword>
<dbReference type="PANTHER" id="PTHR23507">
    <property type="entry name" value="ZGC:174356"/>
    <property type="match status" value="1"/>
</dbReference>
<feature type="transmembrane region" description="Helical" evidence="5">
    <location>
        <begin position="156"/>
        <end position="177"/>
    </location>
</feature>
<comment type="subcellular location">
    <subcellularLocation>
        <location evidence="1">Membrane</location>
        <topology evidence="1">Multi-pass membrane protein</topology>
    </subcellularLocation>
</comment>
<protein>
    <recommendedName>
        <fullName evidence="8">Major facilitator superfamily transporter</fullName>
    </recommendedName>
</protein>
<gene>
    <name evidence="6" type="ORF">LSUE1_G002528</name>
</gene>
<dbReference type="SUPFAM" id="SSF103473">
    <property type="entry name" value="MFS general substrate transporter"/>
    <property type="match status" value="2"/>
</dbReference>